<reference evidence="1" key="1">
    <citation type="journal article" date="2020" name="mSystems">
        <title>Genome- and Community-Level Interaction Insights into Carbon Utilization and Element Cycling Functions of Hydrothermarchaeota in Hydrothermal Sediment.</title>
        <authorList>
            <person name="Zhou Z."/>
            <person name="Liu Y."/>
            <person name="Xu W."/>
            <person name="Pan J."/>
            <person name="Luo Z.H."/>
            <person name="Li M."/>
        </authorList>
    </citation>
    <scope>NUCLEOTIDE SEQUENCE</scope>
    <source>
        <strain evidence="1">SpSt-997</strain>
    </source>
</reference>
<dbReference type="CDD" id="cd07067">
    <property type="entry name" value="HP_PGM_like"/>
    <property type="match status" value="1"/>
</dbReference>
<evidence type="ECO:0000313" key="1">
    <source>
        <dbReference type="EMBL" id="HGC43308.1"/>
    </source>
</evidence>
<dbReference type="SMART" id="SM00855">
    <property type="entry name" value="PGAM"/>
    <property type="match status" value="1"/>
</dbReference>
<dbReference type="SUPFAM" id="SSF53254">
    <property type="entry name" value="Phosphoglycerate mutase-like"/>
    <property type="match status" value="1"/>
</dbReference>
<dbReference type="Pfam" id="PF00300">
    <property type="entry name" value="His_Phos_1"/>
    <property type="match status" value="1"/>
</dbReference>
<dbReference type="InterPro" id="IPR029033">
    <property type="entry name" value="His_PPase_superfam"/>
</dbReference>
<name>A0A8J4HBM7_9PROT</name>
<dbReference type="PANTHER" id="PTHR48100">
    <property type="entry name" value="BROAD-SPECIFICITY PHOSPHATASE YOR283W-RELATED"/>
    <property type="match status" value="1"/>
</dbReference>
<gene>
    <name evidence="1" type="ORF">ENY07_08845</name>
</gene>
<dbReference type="GO" id="GO:0016791">
    <property type="term" value="F:phosphatase activity"/>
    <property type="evidence" value="ECO:0007669"/>
    <property type="project" value="TreeGrafter"/>
</dbReference>
<dbReference type="InterPro" id="IPR013078">
    <property type="entry name" value="His_Pase_superF_clade-1"/>
</dbReference>
<dbReference type="AlphaFoldDB" id="A0A8J4HBM7"/>
<dbReference type="InterPro" id="IPR050275">
    <property type="entry name" value="PGM_Phosphatase"/>
</dbReference>
<sequence>MTRPVRFWLIRHALVSAEARAVLYGAADVPLCAATLAAEAPLYRRLATLLPRPARWLVSPLTRTQATAAAIFAAGYPAQTLAVEPMLIEQTLGAWEGLPQAEVAALFARRPSHFWPLPGDARPPGGGESMADVIARVGAGLARLAIAHAGHDVVAVCHGGVIRAALAHVLGIAADQAQTISVANLSLTRIEYHREGWWIGGVNQMPYEP</sequence>
<comment type="caution">
    <text evidence="1">The sequence shown here is derived from an EMBL/GenBank/DDBJ whole genome shotgun (WGS) entry which is preliminary data.</text>
</comment>
<accession>A0A8J4HBM7</accession>
<protein>
    <submittedName>
        <fullName evidence="1">Histidine phosphatase family protein</fullName>
    </submittedName>
</protein>
<organism evidence="1">
    <name type="scientific">Acidicaldus sp</name>
    <dbReference type="NCBI Taxonomy" id="1872105"/>
    <lineage>
        <taxon>Bacteria</taxon>
        <taxon>Pseudomonadati</taxon>
        <taxon>Pseudomonadota</taxon>
        <taxon>Alphaproteobacteria</taxon>
        <taxon>Acetobacterales</taxon>
        <taxon>Acetobacteraceae</taxon>
        <taxon>Acidicaldus</taxon>
    </lineage>
</organism>
<dbReference type="Gene3D" id="3.40.50.1240">
    <property type="entry name" value="Phosphoglycerate mutase-like"/>
    <property type="match status" value="1"/>
</dbReference>
<proteinExistence type="predicted"/>
<dbReference type="EMBL" id="DTQM01000176">
    <property type="protein sequence ID" value="HGC43308.1"/>
    <property type="molecule type" value="Genomic_DNA"/>
</dbReference>
<dbReference type="PANTHER" id="PTHR48100:SF1">
    <property type="entry name" value="HISTIDINE PHOSPHATASE FAMILY PROTEIN-RELATED"/>
    <property type="match status" value="1"/>
</dbReference>
<dbReference type="GO" id="GO:0005737">
    <property type="term" value="C:cytoplasm"/>
    <property type="evidence" value="ECO:0007669"/>
    <property type="project" value="TreeGrafter"/>
</dbReference>